<dbReference type="SMART" id="SM00267">
    <property type="entry name" value="GGDEF"/>
    <property type="match status" value="1"/>
</dbReference>
<feature type="transmembrane region" description="Helical" evidence="1">
    <location>
        <begin position="66"/>
        <end position="85"/>
    </location>
</feature>
<name>A0A9W6KSJ1_9ACTN</name>
<dbReference type="Gene3D" id="3.20.20.450">
    <property type="entry name" value="EAL domain"/>
    <property type="match status" value="1"/>
</dbReference>
<accession>A0A9W6KSJ1</accession>
<dbReference type="InterPro" id="IPR035919">
    <property type="entry name" value="EAL_sf"/>
</dbReference>
<dbReference type="RefSeq" id="WP_261961138.1">
    <property type="nucleotide sequence ID" value="NZ_BAAAXA010000001.1"/>
</dbReference>
<feature type="transmembrane region" description="Helical" evidence="1">
    <location>
        <begin position="228"/>
        <end position="245"/>
    </location>
</feature>
<dbReference type="NCBIfam" id="TIGR00254">
    <property type="entry name" value="GGDEF"/>
    <property type="match status" value="1"/>
</dbReference>
<protein>
    <recommendedName>
        <fullName evidence="2">GGDEF domain-containing protein</fullName>
    </recommendedName>
</protein>
<feature type="transmembrane region" description="Helical" evidence="1">
    <location>
        <begin position="12"/>
        <end position="29"/>
    </location>
</feature>
<keyword evidence="1" id="KW-0472">Membrane</keyword>
<dbReference type="PANTHER" id="PTHR44757">
    <property type="entry name" value="DIGUANYLATE CYCLASE DGCP"/>
    <property type="match status" value="1"/>
</dbReference>
<dbReference type="PANTHER" id="PTHR44757:SF2">
    <property type="entry name" value="BIOFILM ARCHITECTURE MAINTENANCE PROTEIN MBAA"/>
    <property type="match status" value="1"/>
</dbReference>
<sequence length="623" mass="66401">MTSVRDQLSRTVWRVYLVVAAVLAPVALWDDRPVPRLTGLALQGAAAVATGAGVHRNRPTARRAWLLLWGALTLVFAQNAIWAGQDLLRLPPPSNELFVNWLSYTAFGLGTAGLFLLAGRGGGRPPWESLIDAGIVTVGIAIPVWSFLVEPQVTALGLGPGELATRLIFPVCDLVIVAMTTRLWFTGARSPAAALLTVAQFFLLAADILFWSHADGLSGADFDRPADAAWLAWFTLCAAATLHPSMRDLGANVEAARSRSGTRGRLLLLLTLSLVAPIVTALESGATTIGRRLVVPVFAGTLAVLLVVRMQLINRLARHRADELAYRATHDPLTGLGNRALLADRLRARPDGTLLLLDLDGFKLVNDTYGHPVGDRLLIAVAERLRSAVEPEDVLVRLGGDEFAVMTTFAATVPSKILHVLREPYVQDGRELVVTPSIGLLPLRGSPDPLRDADLALYAAKAAGRNQIVAFEPGLRDATRRSDALRRAFAAGELRVEYTRIDFEPGLFAARIDWPPHDGAALLAAAEGAGLVRAIGAWLLDRACADAAAGGFSVAVPLSVTALRDPQLSGTVLATLARHDLPPRALTLVPQGTAALERLRAAGVRVGLATAWHPAGNGARNAR</sequence>
<feature type="transmembrane region" description="Helical" evidence="1">
    <location>
        <begin position="266"/>
        <end position="287"/>
    </location>
</feature>
<feature type="transmembrane region" description="Helical" evidence="1">
    <location>
        <begin position="130"/>
        <end position="147"/>
    </location>
</feature>
<keyword evidence="1" id="KW-1133">Transmembrane helix</keyword>
<keyword evidence="4" id="KW-1185">Reference proteome</keyword>
<evidence type="ECO:0000259" key="2">
    <source>
        <dbReference type="PROSITE" id="PS50887"/>
    </source>
</evidence>
<dbReference type="Gene3D" id="3.30.70.270">
    <property type="match status" value="1"/>
</dbReference>
<feature type="transmembrane region" description="Helical" evidence="1">
    <location>
        <begin position="293"/>
        <end position="312"/>
    </location>
</feature>
<comment type="caution">
    <text evidence="3">The sequence shown here is derived from an EMBL/GenBank/DDBJ whole genome shotgun (WGS) entry which is preliminary data.</text>
</comment>
<dbReference type="CDD" id="cd01949">
    <property type="entry name" value="GGDEF"/>
    <property type="match status" value="1"/>
</dbReference>
<keyword evidence="1" id="KW-0812">Transmembrane</keyword>
<dbReference type="SUPFAM" id="SSF141868">
    <property type="entry name" value="EAL domain-like"/>
    <property type="match status" value="1"/>
</dbReference>
<dbReference type="Pfam" id="PF00990">
    <property type="entry name" value="GGDEF"/>
    <property type="match status" value="1"/>
</dbReference>
<dbReference type="Proteomes" id="UP001143480">
    <property type="component" value="Unassembled WGS sequence"/>
</dbReference>
<proteinExistence type="predicted"/>
<reference evidence="3" key="1">
    <citation type="journal article" date="2014" name="Int. J. Syst. Evol. Microbiol.">
        <title>Complete genome sequence of Corynebacterium casei LMG S-19264T (=DSM 44701T), isolated from a smear-ripened cheese.</title>
        <authorList>
            <consortium name="US DOE Joint Genome Institute (JGI-PGF)"/>
            <person name="Walter F."/>
            <person name="Albersmeier A."/>
            <person name="Kalinowski J."/>
            <person name="Ruckert C."/>
        </authorList>
    </citation>
    <scope>NUCLEOTIDE SEQUENCE</scope>
    <source>
        <strain evidence="3">VKM Ac-1321</strain>
    </source>
</reference>
<dbReference type="InterPro" id="IPR043128">
    <property type="entry name" value="Rev_trsase/Diguanyl_cyclase"/>
</dbReference>
<organism evidence="3 4">
    <name type="scientific">Dactylosporangium matsuzakiense</name>
    <dbReference type="NCBI Taxonomy" id="53360"/>
    <lineage>
        <taxon>Bacteria</taxon>
        <taxon>Bacillati</taxon>
        <taxon>Actinomycetota</taxon>
        <taxon>Actinomycetes</taxon>
        <taxon>Micromonosporales</taxon>
        <taxon>Micromonosporaceae</taxon>
        <taxon>Dactylosporangium</taxon>
    </lineage>
</organism>
<dbReference type="InterPro" id="IPR029787">
    <property type="entry name" value="Nucleotide_cyclase"/>
</dbReference>
<gene>
    <name evidence="3" type="ORF">GCM10017581_085830</name>
</gene>
<feature type="transmembrane region" description="Helical" evidence="1">
    <location>
        <begin position="35"/>
        <end position="54"/>
    </location>
</feature>
<evidence type="ECO:0000313" key="4">
    <source>
        <dbReference type="Proteomes" id="UP001143480"/>
    </source>
</evidence>
<feature type="transmembrane region" description="Helical" evidence="1">
    <location>
        <begin position="97"/>
        <end position="118"/>
    </location>
</feature>
<feature type="transmembrane region" description="Helical" evidence="1">
    <location>
        <begin position="167"/>
        <end position="185"/>
    </location>
</feature>
<evidence type="ECO:0000256" key="1">
    <source>
        <dbReference type="SAM" id="Phobius"/>
    </source>
</evidence>
<dbReference type="InterPro" id="IPR000160">
    <property type="entry name" value="GGDEF_dom"/>
</dbReference>
<feature type="domain" description="GGDEF" evidence="2">
    <location>
        <begin position="350"/>
        <end position="473"/>
    </location>
</feature>
<dbReference type="SUPFAM" id="SSF55073">
    <property type="entry name" value="Nucleotide cyclase"/>
    <property type="match status" value="1"/>
</dbReference>
<reference evidence="3" key="2">
    <citation type="submission" date="2023-01" db="EMBL/GenBank/DDBJ databases">
        <authorList>
            <person name="Sun Q."/>
            <person name="Evtushenko L."/>
        </authorList>
    </citation>
    <scope>NUCLEOTIDE SEQUENCE</scope>
    <source>
        <strain evidence="3">VKM Ac-1321</strain>
    </source>
</reference>
<feature type="transmembrane region" description="Helical" evidence="1">
    <location>
        <begin position="192"/>
        <end position="213"/>
    </location>
</feature>
<dbReference type="InterPro" id="IPR052155">
    <property type="entry name" value="Biofilm_reg_signaling"/>
</dbReference>
<dbReference type="EMBL" id="BSFP01000079">
    <property type="protein sequence ID" value="GLL06833.1"/>
    <property type="molecule type" value="Genomic_DNA"/>
</dbReference>
<evidence type="ECO:0000313" key="3">
    <source>
        <dbReference type="EMBL" id="GLL06833.1"/>
    </source>
</evidence>
<dbReference type="PROSITE" id="PS50887">
    <property type="entry name" value="GGDEF"/>
    <property type="match status" value="1"/>
</dbReference>
<dbReference type="AlphaFoldDB" id="A0A9W6KSJ1"/>